<dbReference type="Gene3D" id="3.30.70.100">
    <property type="match status" value="1"/>
</dbReference>
<protein>
    <recommendedName>
        <fullName evidence="3">ABM domain-containing protein</fullName>
    </recommendedName>
</protein>
<accession>A0A9P7KH10</accession>
<keyword evidence="2" id="KW-1185">Reference proteome</keyword>
<proteinExistence type="predicted"/>
<gene>
    <name evidence="1" type="ORF">DXG03_004917</name>
</gene>
<dbReference type="OrthoDB" id="3830579at2759"/>
<name>A0A9P7KH10_9AGAR</name>
<reference evidence="1" key="2">
    <citation type="submission" date="2021-10" db="EMBL/GenBank/DDBJ databases">
        <title>Phylogenomics reveals ancestral predisposition of the termite-cultivated fungus Termitomyces towards a domesticated lifestyle.</title>
        <authorList>
            <person name="Auxier B."/>
            <person name="Grum-Grzhimaylo A."/>
            <person name="Cardenas M.E."/>
            <person name="Lodge J.D."/>
            <person name="Laessoe T."/>
            <person name="Pedersen O."/>
            <person name="Smith M.E."/>
            <person name="Kuyper T.W."/>
            <person name="Franco-Molano E.A."/>
            <person name="Baroni T.J."/>
            <person name="Aanen D.K."/>
        </authorList>
    </citation>
    <scope>NUCLEOTIDE SEQUENCE</scope>
    <source>
        <strain evidence="1">AP01</strain>
        <tissue evidence="1">Mycelium</tissue>
    </source>
</reference>
<evidence type="ECO:0000313" key="1">
    <source>
        <dbReference type="EMBL" id="KAG5648345.1"/>
    </source>
</evidence>
<evidence type="ECO:0008006" key="3">
    <source>
        <dbReference type="Google" id="ProtNLM"/>
    </source>
</evidence>
<reference evidence="1" key="1">
    <citation type="submission" date="2020-07" db="EMBL/GenBank/DDBJ databases">
        <authorList>
            <person name="Nieuwenhuis M."/>
            <person name="Van De Peppel L.J.J."/>
        </authorList>
    </citation>
    <scope>NUCLEOTIDE SEQUENCE</scope>
    <source>
        <strain evidence="1">AP01</strain>
        <tissue evidence="1">Mycelium</tissue>
    </source>
</reference>
<evidence type="ECO:0000313" key="2">
    <source>
        <dbReference type="Proteomes" id="UP000775547"/>
    </source>
</evidence>
<dbReference type="AlphaFoldDB" id="A0A9P7KH10"/>
<comment type="caution">
    <text evidence="1">The sequence shown here is derived from an EMBL/GenBank/DDBJ whole genome shotgun (WGS) entry which is preliminary data.</text>
</comment>
<dbReference type="Proteomes" id="UP000775547">
    <property type="component" value="Unassembled WGS sequence"/>
</dbReference>
<sequence>MPTVEIVRFPASDAFVKNPLDFKDGLDILNNAAGVISTHYGIQYEDKRSGYLFVTWESYQHHQDFIQHASYPKLGAALALVPSGPFDVQHVDFDDDATPTFDAPATEVVFLTPKTKDGVRLEDFHTTLTALREALVKDSTVRTIALGESREIKGTWVMAHVDTVAKGVFPELVKNLFAVADIDLKHVEFTKHSK</sequence>
<organism evidence="1 2">
    <name type="scientific">Asterophora parasitica</name>
    <dbReference type="NCBI Taxonomy" id="117018"/>
    <lineage>
        <taxon>Eukaryota</taxon>
        <taxon>Fungi</taxon>
        <taxon>Dikarya</taxon>
        <taxon>Basidiomycota</taxon>
        <taxon>Agaricomycotina</taxon>
        <taxon>Agaricomycetes</taxon>
        <taxon>Agaricomycetidae</taxon>
        <taxon>Agaricales</taxon>
        <taxon>Tricholomatineae</taxon>
        <taxon>Lyophyllaceae</taxon>
        <taxon>Asterophora</taxon>
    </lineage>
</organism>
<dbReference type="EMBL" id="JABCKV010000003">
    <property type="protein sequence ID" value="KAG5648345.1"/>
    <property type="molecule type" value="Genomic_DNA"/>
</dbReference>